<comment type="caution">
    <text evidence="1">The sequence shown here is derived from an EMBL/GenBank/DDBJ whole genome shotgun (WGS) entry which is preliminary data.</text>
</comment>
<protein>
    <submittedName>
        <fullName evidence="1">Uncharacterized protein</fullName>
    </submittedName>
</protein>
<sequence length="135" mass="14805">MAITDIPVALTEAYFVDAAEDFQKEFKDGEQTKENRTSYDGESYMLDVQIWTYVTERGLRAITGQVISVEVPIEGAQETLKKIRALPVQTPVRFASVTARSGISGKGKLYTMWTGTGMEPARASAQVPAQRAAQA</sequence>
<reference evidence="1" key="1">
    <citation type="submission" date="2016-10" db="EMBL/GenBank/DDBJ databases">
        <title>Sequence of Gallionella enrichment culture.</title>
        <authorList>
            <person name="Poehlein A."/>
            <person name="Muehling M."/>
            <person name="Daniel R."/>
        </authorList>
    </citation>
    <scope>NUCLEOTIDE SEQUENCE</scope>
</reference>
<gene>
    <name evidence="1" type="ORF">GALL_297430</name>
</gene>
<name>A0A1J5QXF9_9ZZZZ</name>
<dbReference type="AlphaFoldDB" id="A0A1J5QXF9"/>
<organism evidence="1">
    <name type="scientific">mine drainage metagenome</name>
    <dbReference type="NCBI Taxonomy" id="410659"/>
    <lineage>
        <taxon>unclassified sequences</taxon>
        <taxon>metagenomes</taxon>
        <taxon>ecological metagenomes</taxon>
    </lineage>
</organism>
<accession>A0A1J5QXF9</accession>
<dbReference type="EMBL" id="MLJW01000374">
    <property type="protein sequence ID" value="OIQ88390.1"/>
    <property type="molecule type" value="Genomic_DNA"/>
</dbReference>
<evidence type="ECO:0000313" key="1">
    <source>
        <dbReference type="EMBL" id="OIQ88390.1"/>
    </source>
</evidence>
<proteinExistence type="predicted"/>